<dbReference type="OrthoDB" id="3924768at2759"/>
<protein>
    <submittedName>
        <fullName evidence="1">Uncharacterized protein</fullName>
    </submittedName>
</protein>
<gene>
    <name evidence="1" type="ORF">NUU61_000150</name>
</gene>
<accession>A0A9W9KQQ8</accession>
<organism evidence="1 2">
    <name type="scientific">Penicillium alfredii</name>
    <dbReference type="NCBI Taxonomy" id="1506179"/>
    <lineage>
        <taxon>Eukaryota</taxon>
        <taxon>Fungi</taxon>
        <taxon>Dikarya</taxon>
        <taxon>Ascomycota</taxon>
        <taxon>Pezizomycotina</taxon>
        <taxon>Eurotiomycetes</taxon>
        <taxon>Eurotiomycetidae</taxon>
        <taxon>Eurotiales</taxon>
        <taxon>Aspergillaceae</taxon>
        <taxon>Penicillium</taxon>
    </lineage>
</organism>
<dbReference type="Proteomes" id="UP001141434">
    <property type="component" value="Unassembled WGS sequence"/>
</dbReference>
<dbReference type="RefSeq" id="XP_056515584.1">
    <property type="nucleotide sequence ID" value="XM_056650734.1"/>
</dbReference>
<reference evidence="1" key="1">
    <citation type="submission" date="2022-11" db="EMBL/GenBank/DDBJ databases">
        <authorList>
            <person name="Petersen C."/>
        </authorList>
    </citation>
    <scope>NUCLEOTIDE SEQUENCE</scope>
    <source>
        <strain evidence="1">IBT 34128</strain>
    </source>
</reference>
<sequence length="389" mass="44178">MSTLEEALATRHRLSVYHVYHEGEEHLCITPFLDLKKEFGYTDKHQSAAEGYERNHRGSDESNSYFVHNPTLAFHSPPRTLHRGSKKLGEPICLIHNSAFWRRWKLQFGRNLGDVVDRRGVVKWEHRSSPNNSTAGDECALEGYKVRSWRLWGESGKGYHYMVNARRQGEGIKAEEELRAVEEGSAGDDKGEKTDIDYPTVEDCPCSFLTEPPFQPAVAEEAVSLSWDSPFSVNNRRYHFEYAGIYFFWEGTRDLPGGAKWSKRLLPFHHLKLIAKVPGQGTNDGTFLAQYTSSIASKKCGQLWIFDSAITKLLEQTGNSVLGVRRFDSEEGFEFHETADIRMSRVYEVIMATAMCMILGEWQKRLTVWLIFMLFGSMGEGANIAGASS</sequence>
<evidence type="ECO:0000313" key="1">
    <source>
        <dbReference type="EMBL" id="KAJ5114391.1"/>
    </source>
</evidence>
<name>A0A9W9KQQ8_9EURO</name>
<proteinExistence type="predicted"/>
<comment type="caution">
    <text evidence="1">The sequence shown here is derived from an EMBL/GenBank/DDBJ whole genome shotgun (WGS) entry which is preliminary data.</text>
</comment>
<dbReference type="EMBL" id="JAPMSZ010000001">
    <property type="protein sequence ID" value="KAJ5114391.1"/>
    <property type="molecule type" value="Genomic_DNA"/>
</dbReference>
<dbReference type="GeneID" id="81389902"/>
<dbReference type="AlphaFoldDB" id="A0A9W9KQQ8"/>
<evidence type="ECO:0000313" key="2">
    <source>
        <dbReference type="Proteomes" id="UP001141434"/>
    </source>
</evidence>
<reference evidence="1" key="2">
    <citation type="journal article" date="2023" name="IMA Fungus">
        <title>Comparative genomic study of the Penicillium genus elucidates a diverse pangenome and 15 lateral gene transfer events.</title>
        <authorList>
            <person name="Petersen C."/>
            <person name="Sorensen T."/>
            <person name="Nielsen M.R."/>
            <person name="Sondergaard T.E."/>
            <person name="Sorensen J.L."/>
            <person name="Fitzpatrick D.A."/>
            <person name="Frisvad J.C."/>
            <person name="Nielsen K.L."/>
        </authorList>
    </citation>
    <scope>NUCLEOTIDE SEQUENCE</scope>
    <source>
        <strain evidence="1">IBT 34128</strain>
    </source>
</reference>
<keyword evidence="2" id="KW-1185">Reference proteome</keyword>